<keyword evidence="2" id="KW-1185">Reference proteome</keyword>
<reference evidence="1" key="1">
    <citation type="journal article" date="2020" name="Stud. Mycol.">
        <title>101 Dothideomycetes genomes: a test case for predicting lifestyles and emergence of pathogens.</title>
        <authorList>
            <person name="Haridas S."/>
            <person name="Albert R."/>
            <person name="Binder M."/>
            <person name="Bloem J."/>
            <person name="Labutti K."/>
            <person name="Salamov A."/>
            <person name="Andreopoulos B."/>
            <person name="Baker S."/>
            <person name="Barry K."/>
            <person name="Bills G."/>
            <person name="Bluhm B."/>
            <person name="Cannon C."/>
            <person name="Castanera R."/>
            <person name="Culley D."/>
            <person name="Daum C."/>
            <person name="Ezra D."/>
            <person name="Gonzalez J."/>
            <person name="Henrissat B."/>
            <person name="Kuo A."/>
            <person name="Liang C."/>
            <person name="Lipzen A."/>
            <person name="Lutzoni F."/>
            <person name="Magnuson J."/>
            <person name="Mondo S."/>
            <person name="Nolan M."/>
            <person name="Ohm R."/>
            <person name="Pangilinan J."/>
            <person name="Park H.-J."/>
            <person name="Ramirez L."/>
            <person name="Alfaro M."/>
            <person name="Sun H."/>
            <person name="Tritt A."/>
            <person name="Yoshinaga Y."/>
            <person name="Zwiers L.-H."/>
            <person name="Turgeon B."/>
            <person name="Goodwin S."/>
            <person name="Spatafora J."/>
            <person name="Crous P."/>
            <person name="Grigoriev I."/>
        </authorList>
    </citation>
    <scope>NUCLEOTIDE SEQUENCE</scope>
    <source>
        <strain evidence="1">CBS 107.79</strain>
    </source>
</reference>
<evidence type="ECO:0000313" key="2">
    <source>
        <dbReference type="Proteomes" id="UP000800036"/>
    </source>
</evidence>
<accession>A0A6A5UTA0</accession>
<dbReference type="AlphaFoldDB" id="A0A6A5UTA0"/>
<dbReference type="Proteomes" id="UP000800036">
    <property type="component" value="Unassembled WGS sequence"/>
</dbReference>
<name>A0A6A5UTA0_9PLEO</name>
<gene>
    <name evidence="1" type="ORF">BU23DRAFT_583236</name>
</gene>
<evidence type="ECO:0000313" key="1">
    <source>
        <dbReference type="EMBL" id="KAF1968413.1"/>
    </source>
</evidence>
<dbReference type="EMBL" id="ML976720">
    <property type="protein sequence ID" value="KAF1968413.1"/>
    <property type="molecule type" value="Genomic_DNA"/>
</dbReference>
<dbReference type="OrthoDB" id="3774546at2759"/>
<protein>
    <submittedName>
        <fullName evidence="1">Uncharacterized protein</fullName>
    </submittedName>
</protein>
<proteinExistence type="predicted"/>
<organism evidence="1 2">
    <name type="scientific">Bimuria novae-zelandiae CBS 107.79</name>
    <dbReference type="NCBI Taxonomy" id="1447943"/>
    <lineage>
        <taxon>Eukaryota</taxon>
        <taxon>Fungi</taxon>
        <taxon>Dikarya</taxon>
        <taxon>Ascomycota</taxon>
        <taxon>Pezizomycotina</taxon>
        <taxon>Dothideomycetes</taxon>
        <taxon>Pleosporomycetidae</taxon>
        <taxon>Pleosporales</taxon>
        <taxon>Massarineae</taxon>
        <taxon>Didymosphaeriaceae</taxon>
        <taxon>Bimuria</taxon>
    </lineage>
</organism>
<sequence length="120" mass="13579">MLVNKSTDVDNTFTIYSNVIYYSLTKCKRVIQSVLASKIYGIIIIERLSLPAVPLVIYIDSYSLYECLVKLGTTKEKRLIINIIALRHKDNPADAFTKASPNRALERFINSNKVIVQVKG</sequence>